<feature type="short sequence motif" description="'KMSKS' region" evidence="7">
    <location>
        <begin position="227"/>
        <end position="231"/>
    </location>
</feature>
<dbReference type="InterPro" id="IPR002307">
    <property type="entry name" value="Tyr-tRNA-ligase"/>
</dbReference>
<dbReference type="InterPro" id="IPR024107">
    <property type="entry name" value="Tyr-tRNA-ligase_bac_1"/>
</dbReference>
<feature type="binding site" evidence="7">
    <location>
        <position position="230"/>
    </location>
    <ligand>
        <name>ATP</name>
        <dbReference type="ChEBI" id="CHEBI:30616"/>
    </ligand>
</feature>
<dbReference type="PANTHER" id="PTHR11766">
    <property type="entry name" value="TYROSYL-TRNA SYNTHETASE"/>
    <property type="match status" value="1"/>
</dbReference>
<comment type="function">
    <text evidence="7">Catalyzes the attachment of tyrosine to tRNA(Tyr) in a two-step reaction: tyrosine is first activated by ATP to form Tyr-AMP and then transferred to the acceptor end of tRNA(Tyr).</text>
</comment>
<dbReference type="HAMAP" id="MF_02006">
    <property type="entry name" value="Tyr_tRNA_synth_type1"/>
    <property type="match status" value="1"/>
</dbReference>
<dbReference type="SUPFAM" id="SSF52374">
    <property type="entry name" value="Nucleotidylyl transferase"/>
    <property type="match status" value="1"/>
</dbReference>
<keyword evidence="10" id="KW-1185">Reference proteome</keyword>
<evidence type="ECO:0000256" key="3">
    <source>
        <dbReference type="ARBA" id="ARBA00022840"/>
    </source>
</evidence>
<organism evidence="9 10">
    <name type="scientific">Candidatus Hydrogenosomobacter endosymbioticus</name>
    <dbReference type="NCBI Taxonomy" id="2558174"/>
    <lineage>
        <taxon>Bacteria</taxon>
        <taxon>Pseudomonadati</taxon>
        <taxon>Pseudomonadota</taxon>
        <taxon>Alphaproteobacteria</taxon>
        <taxon>Holosporales</taxon>
        <taxon>Holosporaceae</taxon>
        <taxon>Candidatus Hydrogenosomobacter</taxon>
    </lineage>
</organism>
<evidence type="ECO:0000256" key="7">
    <source>
        <dbReference type="HAMAP-Rule" id="MF_02006"/>
    </source>
</evidence>
<gene>
    <name evidence="7 9" type="primary">tyrS</name>
    <name evidence="9" type="ORF">HYD_0120</name>
</gene>
<feature type="binding site" evidence="7">
    <location>
        <position position="171"/>
    </location>
    <ligand>
        <name>L-tyrosine</name>
        <dbReference type="ChEBI" id="CHEBI:58315"/>
    </ligand>
</feature>
<feature type="short sequence motif" description="'HIGH' region" evidence="7">
    <location>
        <begin position="36"/>
        <end position="45"/>
    </location>
</feature>
<evidence type="ECO:0000256" key="5">
    <source>
        <dbReference type="ARBA" id="ARBA00023146"/>
    </source>
</evidence>
<keyword evidence="1 7" id="KW-0436">Ligase</keyword>
<dbReference type="InterPro" id="IPR024088">
    <property type="entry name" value="Tyr-tRNA-ligase_bac-type"/>
</dbReference>
<name>A0ABN6L249_9PROT</name>
<dbReference type="CDD" id="cd00165">
    <property type="entry name" value="S4"/>
    <property type="match status" value="1"/>
</dbReference>
<dbReference type="SUPFAM" id="SSF55174">
    <property type="entry name" value="Alpha-L RNA-binding motif"/>
    <property type="match status" value="1"/>
</dbReference>
<dbReference type="Proteomes" id="UP001320209">
    <property type="component" value="Chromosome"/>
</dbReference>
<proteinExistence type="inferred from homology"/>
<protein>
    <recommendedName>
        <fullName evidence="7">Tyrosine--tRNA ligase</fullName>
        <ecNumber evidence="7">6.1.1.1</ecNumber>
    </recommendedName>
    <alternativeName>
        <fullName evidence="7">Tyrosyl-tRNA synthetase</fullName>
        <shortName evidence="7">TyrRS</shortName>
    </alternativeName>
</protein>
<keyword evidence="2 7" id="KW-0547">Nucleotide-binding</keyword>
<keyword evidence="3 7" id="KW-0067">ATP-binding</keyword>
<dbReference type="GO" id="GO:0016874">
    <property type="term" value="F:ligase activity"/>
    <property type="evidence" value="ECO:0007669"/>
    <property type="project" value="UniProtKB-KW"/>
</dbReference>
<dbReference type="InterPro" id="IPR014729">
    <property type="entry name" value="Rossmann-like_a/b/a_fold"/>
</dbReference>
<evidence type="ECO:0000256" key="2">
    <source>
        <dbReference type="ARBA" id="ARBA00022741"/>
    </source>
</evidence>
<evidence type="ECO:0000313" key="10">
    <source>
        <dbReference type="Proteomes" id="UP001320209"/>
    </source>
</evidence>
<accession>A0ABN6L249</accession>
<dbReference type="EC" id="6.1.1.1" evidence="7"/>
<dbReference type="PRINTS" id="PR01040">
    <property type="entry name" value="TRNASYNTHTYR"/>
</dbReference>
<dbReference type="InterPro" id="IPR036986">
    <property type="entry name" value="S4_RNA-bd_sf"/>
</dbReference>
<keyword evidence="7" id="KW-0963">Cytoplasm</keyword>
<feature type="binding site" evidence="7">
    <location>
        <position position="167"/>
    </location>
    <ligand>
        <name>L-tyrosine</name>
        <dbReference type="ChEBI" id="CHEBI:58315"/>
    </ligand>
</feature>
<dbReference type="EMBL" id="AP025225">
    <property type="protein sequence ID" value="BDB95879.1"/>
    <property type="molecule type" value="Genomic_DNA"/>
</dbReference>
<dbReference type="NCBIfam" id="TIGR00234">
    <property type="entry name" value="tyrS"/>
    <property type="match status" value="1"/>
</dbReference>
<evidence type="ECO:0000256" key="8">
    <source>
        <dbReference type="PROSITE-ProRule" id="PRU00182"/>
    </source>
</evidence>
<reference evidence="9" key="1">
    <citation type="submission" date="2021-10" db="EMBL/GenBank/DDBJ databases">
        <title>Genome Sequence of The Candidatus Hydrogeosomobacter endosymbioticus, an Intracellular Bacterial Symbiont of the Anaerobic Ciliate GW7.</title>
        <authorList>
            <person name="Shiohama Y."/>
            <person name="Shinzato N."/>
        </authorList>
    </citation>
    <scope>NUCLEOTIDE SEQUENCE [LARGE SCALE GENOMIC DNA]</scope>
    <source>
        <strain evidence="9">200920</strain>
    </source>
</reference>
<comment type="similarity">
    <text evidence="7">Belongs to the class-I aminoacyl-tRNA synthetase family. TyrS type 1 subfamily.</text>
</comment>
<sequence length="419" mass="46386">MKTLEDRGFIYQSANSEELDEACVSGSICGYVGFDATAQSLHVGNLMVIMIARWMQKFGHKPVLLMGGGTTKIGDPSGKDKERTMLDESQINNNIDNIKKVFAKMMDFEGECSARIVNNADWLDKLLYIPFLRDIGVHFSVNRMLTFDNVRLRLERQQNLSFIEFNYMLLQSYDFLKLNREYGCVLQFGGADQYGNIVCGIDLVRKVLGKTVYGFTCPLLTTSSGTKMGKSEGRPIWLDSDLLSPYEYWQFWRNVSDADVVRFLKIYTFLPIGEIEELEKMVGSSGINEAKVILADEATAILHGKEVLPSIHENAEFAFKGGAAGAASAGGLPFARTSLEQVESGLLVTDALTSLGFAQSKSAARQYVRDRAVSVNDRVVVSELATVSSADFVKETSSEKLCAKISVGKKKHGLIYLDS</sequence>
<dbReference type="Gene3D" id="3.40.50.620">
    <property type="entry name" value="HUPs"/>
    <property type="match status" value="1"/>
</dbReference>
<dbReference type="Pfam" id="PF00579">
    <property type="entry name" value="tRNA-synt_1b"/>
    <property type="match status" value="1"/>
</dbReference>
<comment type="catalytic activity">
    <reaction evidence="6 7">
        <text>tRNA(Tyr) + L-tyrosine + ATP = L-tyrosyl-tRNA(Tyr) + AMP + diphosphate + H(+)</text>
        <dbReference type="Rhea" id="RHEA:10220"/>
        <dbReference type="Rhea" id="RHEA-COMP:9706"/>
        <dbReference type="Rhea" id="RHEA-COMP:9707"/>
        <dbReference type="ChEBI" id="CHEBI:15378"/>
        <dbReference type="ChEBI" id="CHEBI:30616"/>
        <dbReference type="ChEBI" id="CHEBI:33019"/>
        <dbReference type="ChEBI" id="CHEBI:58315"/>
        <dbReference type="ChEBI" id="CHEBI:78442"/>
        <dbReference type="ChEBI" id="CHEBI:78536"/>
        <dbReference type="ChEBI" id="CHEBI:456215"/>
        <dbReference type="EC" id="6.1.1.1"/>
    </reaction>
</comment>
<dbReference type="PROSITE" id="PS50889">
    <property type="entry name" value="S4"/>
    <property type="match status" value="1"/>
</dbReference>
<comment type="subunit">
    <text evidence="7">Homodimer.</text>
</comment>
<dbReference type="Gene3D" id="1.10.240.10">
    <property type="entry name" value="Tyrosyl-Transfer RNA Synthetase"/>
    <property type="match status" value="1"/>
</dbReference>
<dbReference type="CDD" id="cd00805">
    <property type="entry name" value="TyrRS_core"/>
    <property type="match status" value="1"/>
</dbReference>
<comment type="subcellular location">
    <subcellularLocation>
        <location evidence="7">Cytoplasm</location>
    </subcellularLocation>
</comment>
<feature type="binding site" evidence="7">
    <location>
        <position position="31"/>
    </location>
    <ligand>
        <name>L-tyrosine</name>
        <dbReference type="ChEBI" id="CHEBI:58315"/>
    </ligand>
</feature>
<keyword evidence="8" id="KW-0694">RNA-binding</keyword>
<dbReference type="PANTHER" id="PTHR11766:SF0">
    <property type="entry name" value="TYROSINE--TRNA LIGASE, MITOCHONDRIAL"/>
    <property type="match status" value="1"/>
</dbReference>
<evidence type="ECO:0000256" key="1">
    <source>
        <dbReference type="ARBA" id="ARBA00022598"/>
    </source>
</evidence>
<keyword evidence="5 7" id="KW-0030">Aminoacyl-tRNA synthetase</keyword>
<evidence type="ECO:0000256" key="4">
    <source>
        <dbReference type="ARBA" id="ARBA00022917"/>
    </source>
</evidence>
<dbReference type="InterPro" id="IPR002305">
    <property type="entry name" value="aa-tRNA-synth_Ic"/>
</dbReference>
<evidence type="ECO:0000256" key="6">
    <source>
        <dbReference type="ARBA" id="ARBA00048248"/>
    </source>
</evidence>
<evidence type="ECO:0000313" key="9">
    <source>
        <dbReference type="EMBL" id="BDB95879.1"/>
    </source>
</evidence>
<dbReference type="Gene3D" id="3.10.290.10">
    <property type="entry name" value="RNA-binding S4 domain"/>
    <property type="match status" value="1"/>
</dbReference>
<keyword evidence="4 7" id="KW-0648">Protein biosynthesis</keyword>